<dbReference type="EMBL" id="JACETU010000003">
    <property type="protein sequence ID" value="KAF7433379.1"/>
    <property type="molecule type" value="Genomic_DNA"/>
</dbReference>
<reference evidence="1" key="1">
    <citation type="submission" date="2019-07" db="EMBL/GenBank/DDBJ databases">
        <authorList>
            <person name="Palmer J.M."/>
        </authorList>
    </citation>
    <scope>NUCLEOTIDE SEQUENCE</scope>
    <source>
        <strain evidence="1">PC9</strain>
    </source>
</reference>
<gene>
    <name evidence="1" type="ORF">PC9H_005329</name>
</gene>
<dbReference type="RefSeq" id="XP_036633406.1">
    <property type="nucleotide sequence ID" value="XM_036774904.1"/>
</dbReference>
<sequence length="209" mass="24305">MGQEPAAEPLPPFVSQLIPRDGKIQVIRQHPTRRQMSWRHSEHRPPLIQRLLSFRLNAYLPDTPAASFYRLYQFLVIDWTIQFRNELEYFWGQLADLPDPCPPGDEYSEEAKIRKAVMAGLTCVMEQAYNRLISKGLPRDAPAVVQDWEELKARPRILEKIPKWAEDLEPLDTVVEIPDRFGTMPADKEVPESFARYGVRIAEPHWVFV</sequence>
<dbReference type="GeneID" id="59375147"/>
<proteinExistence type="predicted"/>
<comment type="caution">
    <text evidence="1">The sequence shown here is derived from an EMBL/GenBank/DDBJ whole genome shotgun (WGS) entry which is preliminary data.</text>
</comment>
<dbReference type="OrthoDB" id="5422293at2759"/>
<organism evidence="1 2">
    <name type="scientific">Pleurotus ostreatus</name>
    <name type="common">Oyster mushroom</name>
    <name type="synonym">White-rot fungus</name>
    <dbReference type="NCBI Taxonomy" id="5322"/>
    <lineage>
        <taxon>Eukaryota</taxon>
        <taxon>Fungi</taxon>
        <taxon>Dikarya</taxon>
        <taxon>Basidiomycota</taxon>
        <taxon>Agaricomycotina</taxon>
        <taxon>Agaricomycetes</taxon>
        <taxon>Agaricomycetidae</taxon>
        <taxon>Agaricales</taxon>
        <taxon>Pleurotineae</taxon>
        <taxon>Pleurotaceae</taxon>
        <taxon>Pleurotus</taxon>
    </lineage>
</organism>
<evidence type="ECO:0000313" key="1">
    <source>
        <dbReference type="EMBL" id="KAF7433379.1"/>
    </source>
</evidence>
<protein>
    <submittedName>
        <fullName evidence="1">Uncharacterized protein</fullName>
    </submittedName>
</protein>
<evidence type="ECO:0000313" key="2">
    <source>
        <dbReference type="Proteomes" id="UP000623687"/>
    </source>
</evidence>
<keyword evidence="2" id="KW-1185">Reference proteome</keyword>
<accession>A0A8H6ZYU1</accession>
<dbReference type="Proteomes" id="UP000623687">
    <property type="component" value="Unassembled WGS sequence"/>
</dbReference>
<name>A0A8H6ZYU1_PLEOS</name>
<dbReference type="VEuPathDB" id="FungiDB:PC9H_005329"/>
<dbReference type="AlphaFoldDB" id="A0A8H6ZYU1"/>